<keyword evidence="1" id="KW-1133">Transmembrane helix</keyword>
<dbReference type="PANTHER" id="PTHR37810:SF5">
    <property type="entry name" value="IMMUNITY PROTEIN SDPI"/>
    <property type="match status" value="1"/>
</dbReference>
<feature type="transmembrane region" description="Helical" evidence="1">
    <location>
        <begin position="106"/>
        <end position="124"/>
    </location>
</feature>
<keyword evidence="1" id="KW-0472">Membrane</keyword>
<dbReference type="PANTHER" id="PTHR37810">
    <property type="entry name" value="IMMUNITY PROTEIN SDPI"/>
    <property type="match status" value="1"/>
</dbReference>
<dbReference type="Proteomes" id="UP000308230">
    <property type="component" value="Unassembled WGS sequence"/>
</dbReference>
<gene>
    <name evidence="3" type="ORF">FCL54_18415</name>
</gene>
<accession>A0A5R9F056</accession>
<sequence>MVPAVQGWNKRGRGKMNFTKWDKLLLIIIGLSVVPGIILYGQLPDQIPTHWGMNGKPDGYSSKEFGVFFFPILNLGLFFLMLFLPSIDPRKGNYQKFRGAYTIFRWVFHLFLMGTYFLALYSAYQESIGETAINPGKFVLPGMGILFIVLGNYMGRFRHNYFVGIRTPWTLADERVWHKTHRLGGKLFVMAGIIVLLGAFVEGFVQIFFVIGPLLGVSLFLFGYSFFQYRKINS</sequence>
<dbReference type="OrthoDB" id="9808690at2"/>
<reference evidence="3 4" key="1">
    <citation type="submission" date="2019-04" db="EMBL/GenBank/DDBJ databases">
        <title>Bacillus caeni sp. nov., a bacterium isolated from mangrove sediment.</title>
        <authorList>
            <person name="Huang H."/>
            <person name="Mo K."/>
            <person name="Hu Y."/>
        </authorList>
    </citation>
    <scope>NUCLEOTIDE SEQUENCE [LARGE SCALE GENOMIC DNA]</scope>
    <source>
        <strain evidence="3 4">HB172195</strain>
    </source>
</reference>
<feature type="transmembrane region" description="Helical" evidence="1">
    <location>
        <begin position="65"/>
        <end position="85"/>
    </location>
</feature>
<organism evidence="3 4">
    <name type="scientific">Exobacillus caeni</name>
    <dbReference type="NCBI Taxonomy" id="2574798"/>
    <lineage>
        <taxon>Bacteria</taxon>
        <taxon>Bacillati</taxon>
        <taxon>Bacillota</taxon>
        <taxon>Bacilli</taxon>
        <taxon>Bacillales</taxon>
        <taxon>Guptibacillaceae</taxon>
        <taxon>Exobacillus</taxon>
    </lineage>
</organism>
<dbReference type="InterPro" id="IPR026272">
    <property type="entry name" value="SdpI"/>
</dbReference>
<feature type="transmembrane region" description="Helical" evidence="1">
    <location>
        <begin position="21"/>
        <end position="43"/>
    </location>
</feature>
<protein>
    <submittedName>
        <fullName evidence="3">SdpI family protein</fullName>
    </submittedName>
</protein>
<dbReference type="PIRSF" id="PIRSF038959">
    <property type="entry name" value="SdpI"/>
    <property type="match status" value="1"/>
</dbReference>
<evidence type="ECO:0000256" key="1">
    <source>
        <dbReference type="SAM" id="Phobius"/>
    </source>
</evidence>
<evidence type="ECO:0000313" key="4">
    <source>
        <dbReference type="Proteomes" id="UP000308230"/>
    </source>
</evidence>
<feature type="transmembrane region" description="Helical" evidence="1">
    <location>
        <begin position="207"/>
        <end position="227"/>
    </location>
</feature>
<dbReference type="InterPro" id="IPR025962">
    <property type="entry name" value="SdpI/YhfL"/>
</dbReference>
<name>A0A5R9F056_9BACL</name>
<dbReference type="Pfam" id="PF07853">
    <property type="entry name" value="DUF1648"/>
    <property type="match status" value="1"/>
</dbReference>
<comment type="caution">
    <text evidence="3">The sequence shown here is derived from an EMBL/GenBank/DDBJ whole genome shotgun (WGS) entry which is preliminary data.</text>
</comment>
<dbReference type="InterPro" id="IPR012867">
    <property type="entry name" value="DUF1648"/>
</dbReference>
<feature type="domain" description="DUF1648" evidence="2">
    <location>
        <begin position="27"/>
        <end position="74"/>
    </location>
</feature>
<keyword evidence="4" id="KW-1185">Reference proteome</keyword>
<dbReference type="AlphaFoldDB" id="A0A5R9F056"/>
<evidence type="ECO:0000313" key="3">
    <source>
        <dbReference type="EMBL" id="TLS35790.1"/>
    </source>
</evidence>
<dbReference type="GO" id="GO:0009636">
    <property type="term" value="P:response to toxic substance"/>
    <property type="evidence" value="ECO:0007669"/>
    <property type="project" value="TreeGrafter"/>
</dbReference>
<feature type="transmembrane region" description="Helical" evidence="1">
    <location>
        <begin position="136"/>
        <end position="155"/>
    </location>
</feature>
<proteinExistence type="predicted"/>
<dbReference type="EMBL" id="SWLG01000016">
    <property type="protein sequence ID" value="TLS35790.1"/>
    <property type="molecule type" value="Genomic_DNA"/>
</dbReference>
<dbReference type="Pfam" id="PF13630">
    <property type="entry name" value="SdpI"/>
    <property type="match status" value="1"/>
</dbReference>
<evidence type="ECO:0000259" key="2">
    <source>
        <dbReference type="Pfam" id="PF07853"/>
    </source>
</evidence>
<keyword evidence="1" id="KW-0812">Transmembrane</keyword>
<feature type="transmembrane region" description="Helical" evidence="1">
    <location>
        <begin position="183"/>
        <end position="201"/>
    </location>
</feature>